<evidence type="ECO:0000313" key="2">
    <source>
        <dbReference type="Proteomes" id="UP000681794"/>
    </source>
</evidence>
<evidence type="ECO:0000313" key="1">
    <source>
        <dbReference type="EMBL" id="QWS34699.1"/>
    </source>
</evidence>
<protein>
    <submittedName>
        <fullName evidence="1">Uncharacterized protein</fullName>
    </submittedName>
</protein>
<proteinExistence type="predicted"/>
<accession>A0ACD1E7C1</accession>
<dbReference type="EMBL" id="CP076544">
    <property type="protein sequence ID" value="QWS34699.1"/>
    <property type="molecule type" value="Genomic_DNA"/>
</dbReference>
<dbReference type="Proteomes" id="UP000681794">
    <property type="component" value="Chromosome"/>
</dbReference>
<gene>
    <name evidence="1" type="ORF">KM842_06065</name>
</gene>
<sequence length="409" mass="42784">METQSGARTPLVDPFGRELEEWLRDAPATRTPYVADLVVPPVTGPVRRPVLPSVEAPAAAAPADATPIDTPADASPVVPGPAADAETDTSATATATAPESTPGDERAFRRDRARHVAVCAPSFPEPPERIALRFDDLAVALDPASGRTTIERIDLLEDEVRVRDEDLARLAAWEAVVADVSSAEVEGARAFAREVFADLLADAAREADRRERAAVRRAATSPMSLGAVCPAVPEPHRAVAEPVALELPHDFLPSDTDRSGADRPSDGGTRSRRTVAAAATTVRDATTDAPDVPARPVSGLLSVAPVSPPLAASGRPTPLVQPATGPTVIDREAFAAVLRAHTGESPVVSVSVPAAAPLPVVTVDETPTSADEPTRADAGQEARADATDAARPGWWSRLVARLLHLVGRR</sequence>
<reference evidence="1" key="1">
    <citation type="submission" date="2021-06" db="EMBL/GenBank/DDBJ databases">
        <authorList>
            <person name="Ellington A.J."/>
            <person name="Bryan N.C."/>
            <person name="Christner B.C."/>
            <person name="Reisch C.R."/>
        </authorList>
    </citation>
    <scope>NUCLEOTIDE SEQUENCE</scope>
    <source>
        <strain evidence="1">L6-1</strain>
    </source>
</reference>
<keyword evidence="2" id="KW-1185">Reference proteome</keyword>
<name>A0ACD1E7C1_9MICO</name>
<organism evidence="1 2">
    <name type="scientific">Curtobacterium aetherium</name>
    <dbReference type="NCBI Taxonomy" id="2841594"/>
    <lineage>
        <taxon>Bacteria</taxon>
        <taxon>Bacillati</taxon>
        <taxon>Actinomycetota</taxon>
        <taxon>Actinomycetes</taxon>
        <taxon>Micrococcales</taxon>
        <taxon>Microbacteriaceae</taxon>
        <taxon>Curtobacterium</taxon>
    </lineage>
</organism>